<name>A0AB39R8E4_9ACTN</name>
<evidence type="ECO:0000313" key="1">
    <source>
        <dbReference type="EMBL" id="XDQ49958.1"/>
    </source>
</evidence>
<sequence>MPGVFGSDFRWWQVRRITPGRRHAVAAALIHGMPTEARGAYELLAPSLRDQIRAEFPLQLLRIAASSASSPIRPESAEPVIAAICANLGLGQTPYFSLHVRTARAMGSSLFVAYLMAHETSDPCHTVRALLSLGPEHTPDAVRFLAVQARAFPRSVLLWCQAAQMLRPFRDACADVVRLLREVAAAADEAEDLLELCRTLIEFGADDAAAKHLMELAQDTATDLTHRCAAVRILSDSEGPEERADLAHAVMAELSDGASCVERLALAQTLQRVDPRGRHAAAALVFSALEDPSLPFDSRRQALALLAGMGPDVRRRMAAGLEQIYAASGSSDAVRLTGLRIVSVWGPDLHRAAQGIWERMTRNRKGVKRLTMAAELHKLGWLSEVRSARFLNRIARSEDEEPYIRAAAAQILLRRDPGQRRVSGEILHGLVHAQQVTSLLALQAARDLASAGGLLEARRVLSTLIRNTEAVDSHRYKAATILLMIDLACGPDTLAVLRGMTTDRSLSEHTRAWARYAVDCAENGLRTLDTPPPDSWQRS</sequence>
<dbReference type="AlphaFoldDB" id="A0AB39R8E4"/>
<organism evidence="1">
    <name type="scientific">Streptomyces sp. R39</name>
    <dbReference type="NCBI Taxonomy" id="3238631"/>
    <lineage>
        <taxon>Bacteria</taxon>
        <taxon>Bacillati</taxon>
        <taxon>Actinomycetota</taxon>
        <taxon>Actinomycetes</taxon>
        <taxon>Kitasatosporales</taxon>
        <taxon>Streptomycetaceae</taxon>
        <taxon>Streptomyces</taxon>
    </lineage>
</organism>
<proteinExistence type="predicted"/>
<evidence type="ECO:0008006" key="2">
    <source>
        <dbReference type="Google" id="ProtNLM"/>
    </source>
</evidence>
<accession>A0AB39R8E4</accession>
<reference evidence="1" key="1">
    <citation type="submission" date="2024-07" db="EMBL/GenBank/DDBJ databases">
        <authorList>
            <person name="Yu S.T."/>
        </authorList>
    </citation>
    <scope>NUCLEOTIDE SEQUENCE</scope>
    <source>
        <strain evidence="1">R39</strain>
        <plasmid evidence="1">unnamed1</plasmid>
    </source>
</reference>
<gene>
    <name evidence="1" type="ORF">AB5J52_48420</name>
</gene>
<keyword evidence="1" id="KW-0614">Plasmid</keyword>
<protein>
    <recommendedName>
        <fullName evidence="2">HEAT repeat domain-containing protein</fullName>
    </recommendedName>
</protein>
<geneLocation type="plasmid" evidence="1">
    <name>unnamed1</name>
</geneLocation>
<dbReference type="EMBL" id="CP163442">
    <property type="protein sequence ID" value="XDQ49958.1"/>
    <property type="molecule type" value="Genomic_DNA"/>
</dbReference>
<dbReference type="RefSeq" id="WP_369228481.1">
    <property type="nucleotide sequence ID" value="NZ_CP163442.1"/>
</dbReference>